<dbReference type="InterPro" id="IPR000244">
    <property type="entry name" value="Ribosomal_bL9"/>
</dbReference>
<name>A0A1W1C433_9ZZZZ</name>
<organism evidence="8">
    <name type="scientific">hydrothermal vent metagenome</name>
    <dbReference type="NCBI Taxonomy" id="652676"/>
    <lineage>
        <taxon>unclassified sequences</taxon>
        <taxon>metagenomes</taxon>
        <taxon>ecological metagenomes</taxon>
    </lineage>
</organism>
<dbReference type="Pfam" id="PF01281">
    <property type="entry name" value="Ribosomal_L9_N"/>
    <property type="match status" value="1"/>
</dbReference>
<dbReference type="GO" id="GO:1990904">
    <property type="term" value="C:ribonucleoprotein complex"/>
    <property type="evidence" value="ECO:0007669"/>
    <property type="project" value="UniProtKB-KW"/>
</dbReference>
<dbReference type="InterPro" id="IPR036791">
    <property type="entry name" value="Ribosomal_bL9_C_sf"/>
</dbReference>
<dbReference type="Gene3D" id="3.10.430.100">
    <property type="entry name" value="Ribosomal protein L9, C-terminal domain"/>
    <property type="match status" value="1"/>
</dbReference>
<keyword evidence="5" id="KW-0687">Ribonucleoprotein</keyword>
<comment type="similarity">
    <text evidence="1">Belongs to the bacterial ribosomal protein bL9 family.</text>
</comment>
<proteinExistence type="inferred from homology"/>
<dbReference type="SUPFAM" id="SSF55653">
    <property type="entry name" value="Ribosomal protein L9 C-domain"/>
    <property type="match status" value="1"/>
</dbReference>
<evidence type="ECO:0000256" key="1">
    <source>
        <dbReference type="ARBA" id="ARBA00010605"/>
    </source>
</evidence>
<dbReference type="InterPro" id="IPR036935">
    <property type="entry name" value="Ribosomal_bL9_N_sf"/>
</dbReference>
<reference evidence="8" key="1">
    <citation type="submission" date="2016-10" db="EMBL/GenBank/DDBJ databases">
        <authorList>
            <person name="de Groot N.N."/>
        </authorList>
    </citation>
    <scope>NUCLEOTIDE SEQUENCE</scope>
</reference>
<evidence type="ECO:0000259" key="7">
    <source>
        <dbReference type="PROSITE" id="PS00651"/>
    </source>
</evidence>
<sequence>MKVLLIKDVKSLGKKGEIKEVKDGYGKNFLIAKGMAKLATPTIVANWKAEQERIAKELADTLARLKKEKIELEANKIVISKKLAPAGIQGSVGKDDIAKAIKSQLNIEIDKKIVELKRAFKTVGEHKVDIKLGHGIHATVIVEIVGEE</sequence>
<protein>
    <submittedName>
        <fullName evidence="8">LSU ribosomal protein L9p</fullName>
    </submittedName>
</protein>
<dbReference type="InterPro" id="IPR020070">
    <property type="entry name" value="Ribosomal_bL9_N"/>
</dbReference>
<dbReference type="PROSITE" id="PS00651">
    <property type="entry name" value="RIBOSOMAL_L9"/>
    <property type="match status" value="1"/>
</dbReference>
<evidence type="ECO:0000256" key="5">
    <source>
        <dbReference type="ARBA" id="ARBA00023274"/>
    </source>
</evidence>
<dbReference type="GO" id="GO:0019843">
    <property type="term" value="F:rRNA binding"/>
    <property type="evidence" value="ECO:0007669"/>
    <property type="project" value="UniProtKB-KW"/>
</dbReference>
<evidence type="ECO:0000256" key="3">
    <source>
        <dbReference type="ARBA" id="ARBA00022884"/>
    </source>
</evidence>
<dbReference type="NCBIfam" id="TIGR00158">
    <property type="entry name" value="L9"/>
    <property type="match status" value="1"/>
</dbReference>
<dbReference type="GO" id="GO:0006412">
    <property type="term" value="P:translation"/>
    <property type="evidence" value="ECO:0007669"/>
    <property type="project" value="InterPro"/>
</dbReference>
<dbReference type="InterPro" id="IPR020594">
    <property type="entry name" value="Ribosomal_bL9_bac/chp"/>
</dbReference>
<feature type="coiled-coil region" evidence="6">
    <location>
        <begin position="48"/>
        <end position="82"/>
    </location>
</feature>
<dbReference type="InterPro" id="IPR020069">
    <property type="entry name" value="Ribosomal_bL9_C"/>
</dbReference>
<dbReference type="PANTHER" id="PTHR21368">
    <property type="entry name" value="50S RIBOSOMAL PROTEIN L9"/>
    <property type="match status" value="1"/>
</dbReference>
<dbReference type="Pfam" id="PF03948">
    <property type="entry name" value="Ribosomal_L9_C"/>
    <property type="match status" value="1"/>
</dbReference>
<dbReference type="HAMAP" id="MF_00503">
    <property type="entry name" value="Ribosomal_bL9"/>
    <property type="match status" value="1"/>
</dbReference>
<dbReference type="SUPFAM" id="SSF55658">
    <property type="entry name" value="L9 N-domain-like"/>
    <property type="match status" value="1"/>
</dbReference>
<dbReference type="Gene3D" id="3.40.5.10">
    <property type="entry name" value="Ribosomal protein L9, N-terminal domain"/>
    <property type="match status" value="1"/>
</dbReference>
<dbReference type="GO" id="GO:0005840">
    <property type="term" value="C:ribosome"/>
    <property type="evidence" value="ECO:0007669"/>
    <property type="project" value="UniProtKB-KW"/>
</dbReference>
<accession>A0A1W1C433</accession>
<evidence type="ECO:0000256" key="4">
    <source>
        <dbReference type="ARBA" id="ARBA00022980"/>
    </source>
</evidence>
<feature type="domain" description="Ribosomal protein L9" evidence="7">
    <location>
        <begin position="13"/>
        <end position="40"/>
    </location>
</feature>
<evidence type="ECO:0000256" key="2">
    <source>
        <dbReference type="ARBA" id="ARBA00022730"/>
    </source>
</evidence>
<dbReference type="GO" id="GO:0003735">
    <property type="term" value="F:structural constituent of ribosome"/>
    <property type="evidence" value="ECO:0007669"/>
    <property type="project" value="InterPro"/>
</dbReference>
<gene>
    <name evidence="8" type="ORF">MNB_SV-14-792</name>
</gene>
<evidence type="ECO:0000256" key="6">
    <source>
        <dbReference type="SAM" id="Coils"/>
    </source>
</evidence>
<keyword evidence="4 8" id="KW-0689">Ribosomal protein</keyword>
<keyword evidence="6" id="KW-0175">Coiled coil</keyword>
<dbReference type="EMBL" id="FPHN01000114">
    <property type="protein sequence ID" value="SFV60477.1"/>
    <property type="molecule type" value="Genomic_DNA"/>
</dbReference>
<evidence type="ECO:0000313" key="8">
    <source>
        <dbReference type="EMBL" id="SFV60477.1"/>
    </source>
</evidence>
<dbReference type="InterPro" id="IPR009027">
    <property type="entry name" value="Ribosomal_bL9/RNase_H1_N"/>
</dbReference>
<keyword evidence="2" id="KW-0699">rRNA-binding</keyword>
<keyword evidence="3" id="KW-0694">RNA-binding</keyword>
<dbReference type="AlphaFoldDB" id="A0A1W1C433"/>